<name>A0AB35MHC9_9MICO</name>
<evidence type="ECO:0000313" key="9">
    <source>
        <dbReference type="Proteomes" id="UP001172756"/>
    </source>
</evidence>
<accession>A0AB35MHC9</accession>
<sequence length="237" mass="23128">MHIPDGVLDPVALTVTGVAAVGAVGAAGWSLRRGSPRVASALVGAGAVLVAHLVDVPVYGAHTAHLVGGALLAIALGPWLGLVVMAAVLALEALVLSDGGVLALGANVVVMGVVGVLVGWAVYRGVLRLVAGTGSVGSISDAWRVGAAALAAGASVIASSVVLVGVLAMGGAAVAVSGAALEVLIPHHLLWALLEGALTGAVVAVGLAWRRSRARALARAAVARQVHVLDGDLDTLG</sequence>
<dbReference type="PANTHER" id="PTHR34229">
    <property type="entry name" value="METAL TRANSPORT PROTEIN HI_1621-RELATED"/>
    <property type="match status" value="1"/>
</dbReference>
<dbReference type="Pfam" id="PF01891">
    <property type="entry name" value="CbiM"/>
    <property type="match status" value="1"/>
</dbReference>
<evidence type="ECO:0000313" key="8">
    <source>
        <dbReference type="EMBL" id="MDN4483224.1"/>
    </source>
</evidence>
<proteinExistence type="predicted"/>
<dbReference type="PANTHER" id="PTHR34229:SF1">
    <property type="entry name" value="METAL TRANSPORT PROTEIN HI_1621-RELATED"/>
    <property type="match status" value="1"/>
</dbReference>
<dbReference type="Proteomes" id="UP001172756">
    <property type="component" value="Unassembled WGS sequence"/>
</dbReference>
<organism evidence="8 9">
    <name type="scientific">Demequina lignilytica</name>
    <dbReference type="NCBI Taxonomy" id="3051663"/>
    <lineage>
        <taxon>Bacteria</taxon>
        <taxon>Bacillati</taxon>
        <taxon>Actinomycetota</taxon>
        <taxon>Actinomycetes</taxon>
        <taxon>Micrococcales</taxon>
        <taxon>Demequinaceae</taxon>
        <taxon>Demequina</taxon>
    </lineage>
</organism>
<comment type="caution">
    <text evidence="8">The sequence shown here is derived from an EMBL/GenBank/DDBJ whole genome shotgun (WGS) entry which is preliminary data.</text>
</comment>
<comment type="subcellular location">
    <subcellularLocation>
        <location evidence="1">Cell membrane</location>
        <topology evidence="1">Multi-pass membrane protein</topology>
    </subcellularLocation>
</comment>
<keyword evidence="2" id="KW-0813">Transport</keyword>
<evidence type="ECO:0000256" key="4">
    <source>
        <dbReference type="ARBA" id="ARBA00022692"/>
    </source>
</evidence>
<dbReference type="EMBL" id="JAUHQB010000003">
    <property type="protein sequence ID" value="MDN4483224.1"/>
    <property type="molecule type" value="Genomic_DNA"/>
</dbReference>
<feature type="transmembrane region" description="Helical" evidence="7">
    <location>
        <begin position="37"/>
        <end position="54"/>
    </location>
</feature>
<dbReference type="AlphaFoldDB" id="A0AB35MHC9"/>
<evidence type="ECO:0000256" key="6">
    <source>
        <dbReference type="ARBA" id="ARBA00023136"/>
    </source>
</evidence>
<keyword evidence="6 7" id="KW-0472">Membrane</keyword>
<evidence type="ECO:0000256" key="5">
    <source>
        <dbReference type="ARBA" id="ARBA00022989"/>
    </source>
</evidence>
<dbReference type="InterPro" id="IPR002751">
    <property type="entry name" value="CbiM/NikMN"/>
</dbReference>
<feature type="transmembrane region" description="Helical" evidence="7">
    <location>
        <begin position="101"/>
        <end position="123"/>
    </location>
</feature>
<keyword evidence="4 7" id="KW-0812">Transmembrane</keyword>
<feature type="transmembrane region" description="Helical" evidence="7">
    <location>
        <begin position="66"/>
        <end position="89"/>
    </location>
</feature>
<feature type="transmembrane region" description="Helical" evidence="7">
    <location>
        <begin position="12"/>
        <end position="31"/>
    </location>
</feature>
<evidence type="ECO:0000256" key="2">
    <source>
        <dbReference type="ARBA" id="ARBA00022448"/>
    </source>
</evidence>
<evidence type="ECO:0000256" key="3">
    <source>
        <dbReference type="ARBA" id="ARBA00022475"/>
    </source>
</evidence>
<keyword evidence="5 7" id="KW-1133">Transmembrane helix</keyword>
<dbReference type="GO" id="GO:0000041">
    <property type="term" value="P:transition metal ion transport"/>
    <property type="evidence" value="ECO:0007669"/>
    <property type="project" value="InterPro"/>
</dbReference>
<dbReference type="GO" id="GO:0005886">
    <property type="term" value="C:plasma membrane"/>
    <property type="evidence" value="ECO:0007669"/>
    <property type="project" value="UniProtKB-SubCell"/>
</dbReference>
<feature type="transmembrane region" description="Helical" evidence="7">
    <location>
        <begin position="143"/>
        <end position="169"/>
    </location>
</feature>
<reference evidence="8 9" key="1">
    <citation type="submission" date="2023-06" db="EMBL/GenBank/DDBJ databases">
        <title>SYSU T0a273.</title>
        <authorList>
            <person name="Gao L."/>
            <person name="Fang B.-Z."/>
            <person name="Li W.-J."/>
        </authorList>
    </citation>
    <scope>NUCLEOTIDE SEQUENCE [LARGE SCALE GENOMIC DNA]</scope>
    <source>
        <strain evidence="8 9">SYSU T0a273</strain>
    </source>
</reference>
<dbReference type="RefSeq" id="WP_301160141.1">
    <property type="nucleotide sequence ID" value="NZ_JAUHQB010000003.1"/>
</dbReference>
<evidence type="ECO:0000256" key="7">
    <source>
        <dbReference type="SAM" id="Phobius"/>
    </source>
</evidence>
<feature type="transmembrane region" description="Helical" evidence="7">
    <location>
        <begin position="189"/>
        <end position="209"/>
    </location>
</feature>
<dbReference type="Gene3D" id="1.10.1760.20">
    <property type="match status" value="1"/>
</dbReference>
<protein>
    <submittedName>
        <fullName evidence="8">Energy-coupling factor ABC transporter permease</fullName>
    </submittedName>
</protein>
<keyword evidence="3" id="KW-1003">Cell membrane</keyword>
<evidence type="ECO:0000256" key="1">
    <source>
        <dbReference type="ARBA" id="ARBA00004651"/>
    </source>
</evidence>
<gene>
    <name evidence="8" type="ORF">QQ002_06695</name>
</gene>